<gene>
    <name evidence="1" type="ORF">SAMN05660324_2802</name>
</gene>
<dbReference type="EMBL" id="FNCF01000004">
    <property type="protein sequence ID" value="SDG51804.1"/>
    <property type="molecule type" value="Genomic_DNA"/>
</dbReference>
<accession>A0A1G7UWG4</accession>
<evidence type="ECO:0000313" key="1">
    <source>
        <dbReference type="EMBL" id="SDG51804.1"/>
    </source>
</evidence>
<proteinExistence type="predicted"/>
<protein>
    <submittedName>
        <fullName evidence="1">Uncharacterized protein</fullName>
    </submittedName>
</protein>
<name>A0A1G7UWG4_9ACTN</name>
<dbReference type="RefSeq" id="WP_091063837.1">
    <property type="nucleotide sequence ID" value="NZ_FNCF01000004.1"/>
</dbReference>
<dbReference type="AlphaFoldDB" id="A0A1G7UWG4"/>
<evidence type="ECO:0000313" key="2">
    <source>
        <dbReference type="Proteomes" id="UP000198863"/>
    </source>
</evidence>
<organism evidence="1 2">
    <name type="scientific">Klenkia brasiliensis</name>
    <dbReference type="NCBI Taxonomy" id="333142"/>
    <lineage>
        <taxon>Bacteria</taxon>
        <taxon>Bacillati</taxon>
        <taxon>Actinomycetota</taxon>
        <taxon>Actinomycetes</taxon>
        <taxon>Geodermatophilales</taxon>
        <taxon>Geodermatophilaceae</taxon>
        <taxon>Klenkia</taxon>
    </lineage>
</organism>
<reference evidence="2" key="1">
    <citation type="submission" date="2016-10" db="EMBL/GenBank/DDBJ databases">
        <authorList>
            <person name="Varghese N."/>
            <person name="Submissions S."/>
        </authorList>
    </citation>
    <scope>NUCLEOTIDE SEQUENCE [LARGE SCALE GENOMIC DNA]</scope>
    <source>
        <strain evidence="2">DSM 44526</strain>
    </source>
</reference>
<dbReference type="OrthoDB" id="5188692at2"/>
<keyword evidence="2" id="KW-1185">Reference proteome</keyword>
<dbReference type="Proteomes" id="UP000198863">
    <property type="component" value="Unassembled WGS sequence"/>
</dbReference>
<sequence length="90" mass="9578">MTSTQRRGRHSVISEETFACGQAALQVLWDGVSGTPIVDSSGPWHAIEPGPADIVFSLCGREVARMDGAAVWPDPRRTPACVVCAELALD</sequence>